<comment type="caution">
    <text evidence="1">The sequence shown here is derived from an EMBL/GenBank/DDBJ whole genome shotgun (WGS) entry which is preliminary data.</text>
</comment>
<keyword evidence="2" id="KW-1185">Reference proteome</keyword>
<dbReference type="AlphaFoldDB" id="A0A397GVE8"/>
<accession>A0A397GVE8</accession>
<protein>
    <submittedName>
        <fullName evidence="1">Uncharacterized protein</fullName>
    </submittedName>
</protein>
<reference evidence="1 2" key="1">
    <citation type="submission" date="2018-08" db="EMBL/GenBank/DDBJ databases">
        <title>Genome and evolution of the arbuscular mycorrhizal fungus Diversispora epigaea (formerly Glomus versiforme) and its bacterial endosymbionts.</title>
        <authorList>
            <person name="Sun X."/>
            <person name="Fei Z."/>
            <person name="Harrison M."/>
        </authorList>
    </citation>
    <scope>NUCLEOTIDE SEQUENCE [LARGE SCALE GENOMIC DNA]</scope>
    <source>
        <strain evidence="1 2">IT104</strain>
    </source>
</reference>
<proteinExistence type="predicted"/>
<sequence length="65" mass="7407">MNSSSKVNSPPPIYGHTANLYYNYMIITFGRDIDNRMYNSKAYLGDIEIILGLHISILPLPLNVY</sequence>
<evidence type="ECO:0000313" key="2">
    <source>
        <dbReference type="Proteomes" id="UP000266861"/>
    </source>
</evidence>
<organism evidence="1 2">
    <name type="scientific">Diversispora epigaea</name>
    <dbReference type="NCBI Taxonomy" id="1348612"/>
    <lineage>
        <taxon>Eukaryota</taxon>
        <taxon>Fungi</taxon>
        <taxon>Fungi incertae sedis</taxon>
        <taxon>Mucoromycota</taxon>
        <taxon>Glomeromycotina</taxon>
        <taxon>Glomeromycetes</taxon>
        <taxon>Diversisporales</taxon>
        <taxon>Diversisporaceae</taxon>
        <taxon>Diversispora</taxon>
    </lineage>
</organism>
<gene>
    <name evidence="1" type="ORF">Glove_421g124</name>
</gene>
<evidence type="ECO:0000313" key="1">
    <source>
        <dbReference type="EMBL" id="RHZ54991.1"/>
    </source>
</evidence>
<name>A0A397GVE8_9GLOM</name>
<dbReference type="Proteomes" id="UP000266861">
    <property type="component" value="Unassembled WGS sequence"/>
</dbReference>
<dbReference type="EMBL" id="PQFF01000373">
    <property type="protein sequence ID" value="RHZ54991.1"/>
    <property type="molecule type" value="Genomic_DNA"/>
</dbReference>